<proteinExistence type="predicted"/>
<comment type="caution">
    <text evidence="1">The sequence shown here is derived from an EMBL/GenBank/DDBJ whole genome shotgun (WGS) entry which is preliminary data.</text>
</comment>
<dbReference type="Proteomes" id="UP001521181">
    <property type="component" value="Unassembled WGS sequence"/>
</dbReference>
<keyword evidence="2" id="KW-1185">Reference proteome</keyword>
<accession>A0ABS8YYN9</accession>
<sequence>MDHKMMDHCGPTTPFISNHPHQHAFLLVGDGAQFGVHMTQYHHEEHKYQLVMKVTLPAPALAKLATARARFPLDSFVLCNDDTDHFMVPELPARRRVTFKGNIFQGLPDLSDVDMEAPHFFPWDKARTIPLVADIEVTVERIVTFRPFAHHMIQPEFATYLLFGEGREAHMTNLQTARLATGPFEAPLFGPDYDNVMSLQQAPDWLDKPLLEAGVVVTVPSLRLNDPATGKHMVPNGVPFENGQKLSVLYRGMGESLPVTVKNTVLAATAVCNSDGLDLSPSSPSLIMSQTPKALMK</sequence>
<evidence type="ECO:0000313" key="1">
    <source>
        <dbReference type="EMBL" id="MCE5974939.1"/>
    </source>
</evidence>
<gene>
    <name evidence="1" type="ORF">LZA78_15760</name>
</gene>
<reference evidence="1 2" key="1">
    <citation type="submission" date="2021-12" db="EMBL/GenBank/DDBJ databases">
        <title>Sinirhodobacter sp. WL0062 is a bacterium isolated from seawater.</title>
        <authorList>
            <person name="Wang L."/>
            <person name="He W."/>
            <person name="Zhang D.-F."/>
        </authorList>
    </citation>
    <scope>NUCLEOTIDE SEQUENCE [LARGE SCALE GENOMIC DNA]</scope>
    <source>
        <strain evidence="1 2">WL0062</strain>
    </source>
</reference>
<name>A0ABS8YYN9_9RHOB</name>
<dbReference type="EMBL" id="JAJUOS010000014">
    <property type="protein sequence ID" value="MCE5974939.1"/>
    <property type="molecule type" value="Genomic_DNA"/>
</dbReference>
<evidence type="ECO:0000313" key="2">
    <source>
        <dbReference type="Proteomes" id="UP001521181"/>
    </source>
</evidence>
<protein>
    <recommendedName>
        <fullName evidence="3">DUF2169 domain-containing protein</fullName>
    </recommendedName>
</protein>
<organism evidence="1 2">
    <name type="scientific">Rhodobacter flavimaris</name>
    <dbReference type="NCBI Taxonomy" id="2907145"/>
    <lineage>
        <taxon>Bacteria</taxon>
        <taxon>Pseudomonadati</taxon>
        <taxon>Pseudomonadota</taxon>
        <taxon>Alphaproteobacteria</taxon>
        <taxon>Rhodobacterales</taxon>
        <taxon>Rhodobacter group</taxon>
        <taxon>Rhodobacter</taxon>
    </lineage>
</organism>
<dbReference type="RefSeq" id="WP_233677874.1">
    <property type="nucleotide sequence ID" value="NZ_JAJUOS010000014.1"/>
</dbReference>
<evidence type="ECO:0008006" key="3">
    <source>
        <dbReference type="Google" id="ProtNLM"/>
    </source>
</evidence>